<accession>A0ABQ9TUL2</accession>
<dbReference type="Proteomes" id="UP001266305">
    <property type="component" value="Unassembled WGS sequence"/>
</dbReference>
<sequence>MEHATFLPGSPGYKQHRLARLHSPWEHGDRSPRGRTGLQWPLGNKTGERRETLVAKGYGARSSEGEARAPNDANRVQAQILPRATVPRYPRVQLEELRLRPQPLPLRGEGAMREEEEPSGGSKELLPTSSAEGAAVRKSEGWRLHLGEELSEDARPRESTSQEVRPAIHLNLGISLHDNGAQRLEDNWGDSVFLVSQASESRKKRP</sequence>
<dbReference type="EMBL" id="JASSZA010000019">
    <property type="protein sequence ID" value="KAK2088311.1"/>
    <property type="molecule type" value="Genomic_DNA"/>
</dbReference>
<feature type="compositionally biased region" description="Basic and acidic residues" evidence="1">
    <location>
        <begin position="135"/>
        <end position="160"/>
    </location>
</feature>
<evidence type="ECO:0000313" key="2">
    <source>
        <dbReference type="EMBL" id="KAK2088311.1"/>
    </source>
</evidence>
<feature type="region of interest" description="Disordered" evidence="1">
    <location>
        <begin position="100"/>
        <end position="164"/>
    </location>
</feature>
<evidence type="ECO:0000313" key="3">
    <source>
        <dbReference type="Proteomes" id="UP001266305"/>
    </source>
</evidence>
<keyword evidence="3" id="KW-1185">Reference proteome</keyword>
<reference evidence="2 3" key="1">
    <citation type="submission" date="2023-05" db="EMBL/GenBank/DDBJ databases">
        <title>B98-5 Cell Line De Novo Hybrid Assembly: An Optical Mapping Approach.</title>
        <authorList>
            <person name="Kananen K."/>
            <person name="Auerbach J.A."/>
            <person name="Kautto E."/>
            <person name="Blachly J.S."/>
        </authorList>
    </citation>
    <scope>NUCLEOTIDE SEQUENCE [LARGE SCALE GENOMIC DNA]</scope>
    <source>
        <strain evidence="2">B95-8</strain>
        <tissue evidence="2">Cell line</tissue>
    </source>
</reference>
<feature type="region of interest" description="Disordered" evidence="1">
    <location>
        <begin position="20"/>
        <end position="78"/>
    </location>
</feature>
<protein>
    <submittedName>
        <fullName evidence="2">Uncharacterized protein</fullName>
    </submittedName>
</protein>
<name>A0ABQ9TUL2_SAGOE</name>
<organism evidence="2 3">
    <name type="scientific">Saguinus oedipus</name>
    <name type="common">Cotton-top tamarin</name>
    <name type="synonym">Oedipomidas oedipus</name>
    <dbReference type="NCBI Taxonomy" id="9490"/>
    <lineage>
        <taxon>Eukaryota</taxon>
        <taxon>Metazoa</taxon>
        <taxon>Chordata</taxon>
        <taxon>Craniata</taxon>
        <taxon>Vertebrata</taxon>
        <taxon>Euteleostomi</taxon>
        <taxon>Mammalia</taxon>
        <taxon>Eutheria</taxon>
        <taxon>Euarchontoglires</taxon>
        <taxon>Primates</taxon>
        <taxon>Haplorrhini</taxon>
        <taxon>Platyrrhini</taxon>
        <taxon>Cebidae</taxon>
        <taxon>Callitrichinae</taxon>
        <taxon>Saguinus</taxon>
    </lineage>
</organism>
<feature type="compositionally biased region" description="Basic and acidic residues" evidence="1">
    <location>
        <begin position="23"/>
        <end position="32"/>
    </location>
</feature>
<proteinExistence type="predicted"/>
<evidence type="ECO:0000256" key="1">
    <source>
        <dbReference type="SAM" id="MobiDB-lite"/>
    </source>
</evidence>
<gene>
    <name evidence="2" type="ORF">P7K49_034218</name>
</gene>
<comment type="caution">
    <text evidence="2">The sequence shown here is derived from an EMBL/GenBank/DDBJ whole genome shotgun (WGS) entry which is preliminary data.</text>
</comment>